<dbReference type="RefSeq" id="WP_249830494.1">
    <property type="nucleotide sequence ID" value="NZ_JAMGBE010000001.1"/>
</dbReference>
<evidence type="ECO:0000256" key="2">
    <source>
        <dbReference type="ARBA" id="ARBA00022723"/>
    </source>
</evidence>
<keyword evidence="4" id="KW-0456">Lyase</keyword>
<dbReference type="EMBL" id="JAMGBE010000001">
    <property type="protein sequence ID" value="MCL6729004.1"/>
    <property type="molecule type" value="Genomic_DNA"/>
</dbReference>
<evidence type="ECO:0000256" key="3">
    <source>
        <dbReference type="ARBA" id="ARBA00022833"/>
    </source>
</evidence>
<dbReference type="Gene3D" id="3.90.1590.10">
    <property type="entry name" value="glutathione-dependent formaldehyde- activating enzyme (gfa)"/>
    <property type="match status" value="1"/>
</dbReference>
<proteinExistence type="inferred from homology"/>
<comment type="caution">
    <text evidence="6">The sequence shown here is derived from an EMBL/GenBank/DDBJ whole genome shotgun (WGS) entry which is preliminary data.</text>
</comment>
<protein>
    <submittedName>
        <fullName evidence="6">GFA family protein</fullName>
    </submittedName>
</protein>
<evidence type="ECO:0000313" key="6">
    <source>
        <dbReference type="EMBL" id="MCL6729004.1"/>
    </source>
</evidence>
<dbReference type="SUPFAM" id="SSF51316">
    <property type="entry name" value="Mss4-like"/>
    <property type="match status" value="1"/>
</dbReference>
<evidence type="ECO:0000259" key="5">
    <source>
        <dbReference type="PROSITE" id="PS51891"/>
    </source>
</evidence>
<dbReference type="PANTHER" id="PTHR33337">
    <property type="entry name" value="GFA DOMAIN-CONTAINING PROTEIN"/>
    <property type="match status" value="1"/>
</dbReference>
<accession>A0ABT0S014</accession>
<dbReference type="Pfam" id="PF04828">
    <property type="entry name" value="GFA"/>
    <property type="match status" value="1"/>
</dbReference>
<dbReference type="InterPro" id="IPR006913">
    <property type="entry name" value="CENP-V/GFA"/>
</dbReference>
<evidence type="ECO:0000313" key="7">
    <source>
        <dbReference type="Proteomes" id="UP001165342"/>
    </source>
</evidence>
<dbReference type="InterPro" id="IPR011057">
    <property type="entry name" value="Mss4-like_sf"/>
</dbReference>
<gene>
    <name evidence="6" type="ORF">LZ538_02910</name>
</gene>
<keyword evidence="7" id="KW-1185">Reference proteome</keyword>
<evidence type="ECO:0000256" key="1">
    <source>
        <dbReference type="ARBA" id="ARBA00005495"/>
    </source>
</evidence>
<dbReference type="PANTHER" id="PTHR33337:SF40">
    <property type="entry name" value="CENP-V_GFA DOMAIN-CONTAINING PROTEIN-RELATED"/>
    <property type="match status" value="1"/>
</dbReference>
<feature type="domain" description="CENP-V/GFA" evidence="5">
    <location>
        <begin position="16"/>
        <end position="120"/>
    </location>
</feature>
<dbReference type="Proteomes" id="UP001165342">
    <property type="component" value="Unassembled WGS sequence"/>
</dbReference>
<evidence type="ECO:0000256" key="4">
    <source>
        <dbReference type="ARBA" id="ARBA00023239"/>
    </source>
</evidence>
<sequence>MTNPNSPGAVASAKPHEGGCLCGDVRYTTSAEPVRVTVCYCTFCQRLTGSAYLVEPIFRREDMEVRGAPKAYERRSDGSGKIVKVHFCGRCGTSLYLSFERFPDFLGLLGGTFDDPNWFDRGPGKSRHIFTRHAQAGVILPPGVEIYLDHALQLDGAPNAPSILREPRMVKRPLSTDR</sequence>
<reference evidence="6" key="1">
    <citation type="submission" date="2022-05" db="EMBL/GenBank/DDBJ databases">
        <authorList>
            <person name="Jo J.-H."/>
            <person name="Im W.-T."/>
        </authorList>
    </citation>
    <scope>NUCLEOTIDE SEQUENCE</scope>
    <source>
        <strain evidence="6">SE220</strain>
    </source>
</reference>
<name>A0ABT0S014_9SPHN</name>
<keyword evidence="2" id="KW-0479">Metal-binding</keyword>
<organism evidence="6 7">
    <name type="scientific">Sphingomonas hankyongi</name>
    <dbReference type="NCBI Taxonomy" id="2908209"/>
    <lineage>
        <taxon>Bacteria</taxon>
        <taxon>Pseudomonadati</taxon>
        <taxon>Pseudomonadota</taxon>
        <taxon>Alphaproteobacteria</taxon>
        <taxon>Sphingomonadales</taxon>
        <taxon>Sphingomonadaceae</taxon>
        <taxon>Sphingomonas</taxon>
    </lineage>
</organism>
<dbReference type="PROSITE" id="PS51891">
    <property type="entry name" value="CENP_V_GFA"/>
    <property type="match status" value="1"/>
</dbReference>
<keyword evidence="3" id="KW-0862">Zinc</keyword>
<comment type="similarity">
    <text evidence="1">Belongs to the Gfa family.</text>
</comment>